<dbReference type="HOGENOM" id="CLU_3016619_0_0_1"/>
<organism evidence="1 2">
    <name type="scientific">Nematostella vectensis</name>
    <name type="common">Starlet sea anemone</name>
    <dbReference type="NCBI Taxonomy" id="45351"/>
    <lineage>
        <taxon>Eukaryota</taxon>
        <taxon>Metazoa</taxon>
        <taxon>Cnidaria</taxon>
        <taxon>Anthozoa</taxon>
        <taxon>Hexacorallia</taxon>
        <taxon>Actiniaria</taxon>
        <taxon>Edwardsiidae</taxon>
        <taxon>Nematostella</taxon>
    </lineage>
</organism>
<evidence type="ECO:0000313" key="2">
    <source>
        <dbReference type="Proteomes" id="UP000001593"/>
    </source>
</evidence>
<dbReference type="Proteomes" id="UP000001593">
    <property type="component" value="Unassembled WGS sequence"/>
</dbReference>
<accession>A7SXS2</accession>
<proteinExistence type="predicted"/>
<keyword evidence="2" id="KW-1185">Reference proteome</keyword>
<gene>
    <name evidence="1" type="ORF">NEMVEDRAFT_v1g137137</name>
</gene>
<dbReference type="InParanoid" id="A7SXS2"/>
<evidence type="ECO:0000313" key="1">
    <source>
        <dbReference type="EMBL" id="EDO31472.1"/>
    </source>
</evidence>
<protein>
    <submittedName>
        <fullName evidence="1">Uncharacterized protein</fullName>
    </submittedName>
</protein>
<name>A7SXS2_NEMVE</name>
<reference evidence="1 2" key="1">
    <citation type="journal article" date="2007" name="Science">
        <title>Sea anemone genome reveals ancestral eumetazoan gene repertoire and genomic organization.</title>
        <authorList>
            <person name="Putnam N.H."/>
            <person name="Srivastava M."/>
            <person name="Hellsten U."/>
            <person name="Dirks B."/>
            <person name="Chapman J."/>
            <person name="Salamov A."/>
            <person name="Terry A."/>
            <person name="Shapiro H."/>
            <person name="Lindquist E."/>
            <person name="Kapitonov V.V."/>
            <person name="Jurka J."/>
            <person name="Genikhovich G."/>
            <person name="Grigoriev I.V."/>
            <person name="Lucas S.M."/>
            <person name="Steele R.E."/>
            <person name="Finnerty J.R."/>
            <person name="Technau U."/>
            <person name="Martindale M.Q."/>
            <person name="Rokhsar D.S."/>
        </authorList>
    </citation>
    <scope>NUCLEOTIDE SEQUENCE [LARGE SCALE GENOMIC DNA]</scope>
    <source>
        <strain evidence="2">CH2 X CH6</strain>
    </source>
</reference>
<sequence>MLIPAYNSLCVIPLYRHERTIPCVLIPLYRHKRTIPCVLYPYIDRSVQFLVCYTLI</sequence>
<dbReference type="AlphaFoldDB" id="A7SXS2"/>
<dbReference type="EMBL" id="DS469896">
    <property type="protein sequence ID" value="EDO31472.1"/>
    <property type="molecule type" value="Genomic_DNA"/>
</dbReference>